<sequence>MPLLVDESAANPLLCHEPAEETTTVSAHMSARIHAYDKKLAAAYNEIENPPAGLCIYIKIRPQGFNFETEDRCYHRRFHSRRLRLHNPEALPDLPFVTRLTIRSGSWGSDAVDATDIRPLSPLVPLQCLVHLPAVQEWNAPWLWERPMPTTLPSKTIREQYNWP</sequence>
<keyword evidence="2" id="KW-1185">Reference proteome</keyword>
<dbReference type="STRING" id="1173701.A0A066XWL4"/>
<protein>
    <submittedName>
        <fullName evidence="1">Uncharacterized protein</fullName>
    </submittedName>
</protein>
<dbReference type="HOGENOM" id="CLU_1618902_0_0_1"/>
<dbReference type="OMA" id="NPLLCHE"/>
<accession>A0A066XWL4</accession>
<dbReference type="EMBL" id="JMSE01000357">
    <property type="protein sequence ID" value="KDN70355.1"/>
    <property type="molecule type" value="Genomic_DNA"/>
</dbReference>
<name>A0A066XWL4_COLSU</name>
<proteinExistence type="predicted"/>
<evidence type="ECO:0000313" key="2">
    <source>
        <dbReference type="Proteomes" id="UP000027238"/>
    </source>
</evidence>
<organism evidence="1 2">
    <name type="scientific">Colletotrichum sublineola</name>
    <name type="common">Sorghum anthracnose fungus</name>
    <dbReference type="NCBI Taxonomy" id="1173701"/>
    <lineage>
        <taxon>Eukaryota</taxon>
        <taxon>Fungi</taxon>
        <taxon>Dikarya</taxon>
        <taxon>Ascomycota</taxon>
        <taxon>Pezizomycotina</taxon>
        <taxon>Sordariomycetes</taxon>
        <taxon>Hypocreomycetidae</taxon>
        <taxon>Glomerellales</taxon>
        <taxon>Glomerellaceae</taxon>
        <taxon>Colletotrichum</taxon>
        <taxon>Colletotrichum graminicola species complex</taxon>
    </lineage>
</organism>
<dbReference type="Proteomes" id="UP000027238">
    <property type="component" value="Unassembled WGS sequence"/>
</dbReference>
<dbReference type="eggNOG" id="ENOG502SJA7">
    <property type="taxonomic scope" value="Eukaryota"/>
</dbReference>
<gene>
    <name evidence="1" type="ORF">CSUB01_08409</name>
</gene>
<dbReference type="OrthoDB" id="5985073at2759"/>
<dbReference type="AlphaFoldDB" id="A0A066XWL4"/>
<evidence type="ECO:0000313" key="1">
    <source>
        <dbReference type="EMBL" id="KDN70355.1"/>
    </source>
</evidence>
<comment type="caution">
    <text evidence="1">The sequence shown here is derived from an EMBL/GenBank/DDBJ whole genome shotgun (WGS) entry which is preliminary data.</text>
</comment>
<reference evidence="2" key="1">
    <citation type="journal article" date="2014" name="Genome Announc.">
        <title>Draft genome sequence of Colletotrichum sublineola, a destructive pathogen of cultivated sorghum.</title>
        <authorList>
            <person name="Baroncelli R."/>
            <person name="Sanz-Martin J.M."/>
            <person name="Rech G.E."/>
            <person name="Sukno S.A."/>
            <person name="Thon M.R."/>
        </authorList>
    </citation>
    <scope>NUCLEOTIDE SEQUENCE [LARGE SCALE GENOMIC DNA]</scope>
    <source>
        <strain evidence="2">TX430BB</strain>
    </source>
</reference>